<dbReference type="Pfam" id="PF13669">
    <property type="entry name" value="Glyoxalase_4"/>
    <property type="match status" value="1"/>
</dbReference>
<dbReference type="AlphaFoldDB" id="A0A6J6XXJ8"/>
<dbReference type="SUPFAM" id="SSF54593">
    <property type="entry name" value="Glyoxalase/Bleomycin resistance protein/Dihydroxybiphenyl dioxygenase"/>
    <property type="match status" value="1"/>
</dbReference>
<evidence type="ECO:0000259" key="1">
    <source>
        <dbReference type="PROSITE" id="PS51819"/>
    </source>
</evidence>
<name>A0A6J6XXJ8_9ZZZZ</name>
<dbReference type="EMBL" id="CAEZYF010000010">
    <property type="protein sequence ID" value="CAB4726373.1"/>
    <property type="molecule type" value="Genomic_DNA"/>
</dbReference>
<dbReference type="EMBL" id="CAFBOL010000001">
    <property type="protein sequence ID" value="CAB4970468.1"/>
    <property type="molecule type" value="Genomic_DNA"/>
</dbReference>
<evidence type="ECO:0000313" key="7">
    <source>
        <dbReference type="EMBL" id="CAB4970468.1"/>
    </source>
</evidence>
<dbReference type="EMBL" id="CAESGF010000010">
    <property type="protein sequence ID" value="CAB4364119.1"/>
    <property type="molecule type" value="Genomic_DNA"/>
</dbReference>
<reference evidence="4" key="1">
    <citation type="submission" date="2020-05" db="EMBL/GenBank/DDBJ databases">
        <authorList>
            <person name="Chiriac C."/>
            <person name="Salcher M."/>
            <person name="Ghai R."/>
            <person name="Kavagutti S V."/>
        </authorList>
    </citation>
    <scope>NUCLEOTIDE SEQUENCE</scope>
</reference>
<organism evidence="4">
    <name type="scientific">freshwater metagenome</name>
    <dbReference type="NCBI Taxonomy" id="449393"/>
    <lineage>
        <taxon>unclassified sequences</taxon>
        <taxon>metagenomes</taxon>
        <taxon>ecological metagenomes</taxon>
    </lineage>
</organism>
<evidence type="ECO:0000313" key="3">
    <source>
        <dbReference type="EMBL" id="CAB4726373.1"/>
    </source>
</evidence>
<evidence type="ECO:0000313" key="2">
    <source>
        <dbReference type="EMBL" id="CAB4364119.1"/>
    </source>
</evidence>
<dbReference type="InterPro" id="IPR037523">
    <property type="entry name" value="VOC_core"/>
</dbReference>
<dbReference type="EMBL" id="CAFBIY010000012">
    <property type="protein sequence ID" value="CAB4846944.1"/>
    <property type="molecule type" value="Genomic_DNA"/>
</dbReference>
<dbReference type="EMBL" id="CAFAAV010000007">
    <property type="protein sequence ID" value="CAB4802131.1"/>
    <property type="molecule type" value="Genomic_DNA"/>
</dbReference>
<evidence type="ECO:0000313" key="5">
    <source>
        <dbReference type="EMBL" id="CAB4846944.1"/>
    </source>
</evidence>
<dbReference type="Gene3D" id="3.10.180.10">
    <property type="entry name" value="2,3-Dihydroxybiphenyl 1,2-Dioxygenase, domain 1"/>
    <property type="match status" value="1"/>
</dbReference>
<dbReference type="PROSITE" id="PS51819">
    <property type="entry name" value="VOC"/>
    <property type="match status" value="1"/>
</dbReference>
<proteinExistence type="predicted"/>
<feature type="domain" description="VOC" evidence="1">
    <location>
        <begin position="9"/>
        <end position="142"/>
    </location>
</feature>
<sequence>MTPLLRHADLYHTGIVVDDVDAAKAEYSDLMGVTWGPEGEVDVSVWLPDGMRMMSFKYAYTAEGPHRLELVRPTAGTLWTVTGPGHAHHIGYWCDDVPAMSAAMSARGIPLAAKVGVESADEDASIVLHRTASGLYVELVSSAARIMMFGENG</sequence>
<dbReference type="InterPro" id="IPR029068">
    <property type="entry name" value="Glyas_Bleomycin-R_OHBP_Dase"/>
</dbReference>
<accession>A0A6J6XXJ8</accession>
<dbReference type="EMBL" id="CAFBMT010000011">
    <property type="protein sequence ID" value="CAB4939145.1"/>
    <property type="molecule type" value="Genomic_DNA"/>
</dbReference>
<evidence type="ECO:0000313" key="6">
    <source>
        <dbReference type="EMBL" id="CAB4939145.1"/>
    </source>
</evidence>
<gene>
    <name evidence="3" type="ORF">UFOPK2656_01798</name>
    <name evidence="4" type="ORF">UFOPK3099_00183</name>
    <name evidence="5" type="ORF">UFOPK3267_00373</name>
    <name evidence="6" type="ORF">UFOPK3651_02027</name>
    <name evidence="7" type="ORF">UFOPK3931_00065</name>
    <name evidence="2" type="ORF">UFOPK4189_01886</name>
</gene>
<evidence type="ECO:0000313" key="4">
    <source>
        <dbReference type="EMBL" id="CAB4802131.1"/>
    </source>
</evidence>
<protein>
    <submittedName>
        <fullName evidence="4">Unannotated protein</fullName>
    </submittedName>
</protein>